<evidence type="ECO:0000256" key="1">
    <source>
        <dbReference type="ARBA" id="ARBA00001974"/>
    </source>
</evidence>
<feature type="region of interest" description="Disordered" evidence="5">
    <location>
        <begin position="40"/>
        <end position="79"/>
    </location>
</feature>
<evidence type="ECO:0000259" key="6">
    <source>
        <dbReference type="Pfam" id="PF00890"/>
    </source>
</evidence>
<dbReference type="Gene3D" id="3.90.700.10">
    <property type="entry name" value="Succinate dehydrogenase/fumarate reductase flavoprotein, catalytic domain"/>
    <property type="match status" value="1"/>
</dbReference>
<gene>
    <name evidence="7" type="ORF">F8D48_01910</name>
</gene>
<comment type="cofactor">
    <cofactor evidence="1">
        <name>FAD</name>
        <dbReference type="ChEBI" id="CHEBI:57692"/>
    </cofactor>
</comment>
<name>A0A7C8BVB4_9ACTN</name>
<dbReference type="PANTHER" id="PTHR43400">
    <property type="entry name" value="FUMARATE REDUCTASE"/>
    <property type="match status" value="1"/>
</dbReference>
<accession>A0A7C8BVB4</accession>
<keyword evidence="3" id="KW-0274">FAD</keyword>
<dbReference type="PROSITE" id="PS51257">
    <property type="entry name" value="PROKAR_LIPOPROTEIN"/>
    <property type="match status" value="1"/>
</dbReference>
<keyword evidence="4" id="KW-0560">Oxidoreductase</keyword>
<evidence type="ECO:0000256" key="2">
    <source>
        <dbReference type="ARBA" id="ARBA00022630"/>
    </source>
</evidence>
<reference evidence="7 8" key="1">
    <citation type="submission" date="2019-09" db="EMBL/GenBank/DDBJ databases">
        <title>Whole genome shotgun sequencing (WGS) of Ellagibacter isourolithinifaciens DSM 104140(T) and Adlercreutzia muris DSM 29508(T).</title>
        <authorList>
            <person name="Stoll D.A."/>
            <person name="Danylec N."/>
            <person name="Huch M."/>
        </authorList>
    </citation>
    <scope>NUCLEOTIDE SEQUENCE [LARGE SCALE GENOMIC DNA]</scope>
    <source>
        <strain evidence="7 8">DSM 29508</strain>
    </source>
</reference>
<dbReference type="InterPro" id="IPR006311">
    <property type="entry name" value="TAT_signal"/>
</dbReference>
<comment type="caution">
    <text evidence="7">The sequence shown here is derived from an EMBL/GenBank/DDBJ whole genome shotgun (WGS) entry which is preliminary data.</text>
</comment>
<dbReference type="Gene3D" id="3.50.50.60">
    <property type="entry name" value="FAD/NAD(P)-binding domain"/>
    <property type="match status" value="2"/>
</dbReference>
<dbReference type="PROSITE" id="PS51318">
    <property type="entry name" value="TAT"/>
    <property type="match status" value="1"/>
</dbReference>
<dbReference type="InterPro" id="IPR027477">
    <property type="entry name" value="Succ_DH/fumarate_Rdtase_cat_sf"/>
</dbReference>
<evidence type="ECO:0000256" key="5">
    <source>
        <dbReference type="SAM" id="MobiDB-lite"/>
    </source>
</evidence>
<evidence type="ECO:0000256" key="4">
    <source>
        <dbReference type="ARBA" id="ARBA00023002"/>
    </source>
</evidence>
<dbReference type="InterPro" id="IPR036188">
    <property type="entry name" value="FAD/NAD-bd_sf"/>
</dbReference>
<feature type="domain" description="FAD-dependent oxidoreductase 2 FAD-binding" evidence="6">
    <location>
        <begin position="109"/>
        <end position="138"/>
    </location>
</feature>
<dbReference type="NCBIfam" id="TIGR01409">
    <property type="entry name" value="TAT_signal_seq"/>
    <property type="match status" value="1"/>
</dbReference>
<dbReference type="SUPFAM" id="SSF56425">
    <property type="entry name" value="Succinate dehydrogenase/fumarate reductase flavoprotein, catalytic domain"/>
    <property type="match status" value="1"/>
</dbReference>
<protein>
    <submittedName>
        <fullName evidence="7">FAD-binding protein</fullName>
    </submittedName>
</protein>
<feature type="compositionally biased region" description="Gly residues" evidence="5">
    <location>
        <begin position="48"/>
        <end position="64"/>
    </location>
</feature>
<keyword evidence="2" id="KW-0285">Flavoprotein</keyword>
<organism evidence="7 8">
    <name type="scientific">Adlercreutzia muris</name>
    <dbReference type="NCBI Taxonomy" id="1796610"/>
    <lineage>
        <taxon>Bacteria</taxon>
        <taxon>Bacillati</taxon>
        <taxon>Actinomycetota</taxon>
        <taxon>Coriobacteriia</taxon>
        <taxon>Eggerthellales</taxon>
        <taxon>Eggerthellaceae</taxon>
        <taxon>Adlercreutzia</taxon>
    </lineage>
</organism>
<feature type="domain" description="FAD-dependent oxidoreductase 2 FAD-binding" evidence="6">
    <location>
        <begin position="308"/>
        <end position="653"/>
    </location>
</feature>
<dbReference type="InterPro" id="IPR050315">
    <property type="entry name" value="FAD-oxidoreductase_2"/>
</dbReference>
<dbReference type="RefSeq" id="WP_135970142.1">
    <property type="nucleotide sequence ID" value="NZ_JANJZI010000007.1"/>
</dbReference>
<evidence type="ECO:0000256" key="3">
    <source>
        <dbReference type="ARBA" id="ARBA00022827"/>
    </source>
</evidence>
<dbReference type="Proteomes" id="UP000479639">
    <property type="component" value="Unassembled WGS sequence"/>
</dbReference>
<dbReference type="GO" id="GO:0033765">
    <property type="term" value="F:steroid dehydrogenase activity, acting on the CH-CH group of donors"/>
    <property type="evidence" value="ECO:0007669"/>
    <property type="project" value="UniProtKB-ARBA"/>
</dbReference>
<dbReference type="Pfam" id="PF00890">
    <property type="entry name" value="FAD_binding_2"/>
    <property type="match status" value="2"/>
</dbReference>
<dbReference type="AlphaFoldDB" id="A0A7C8BVB4"/>
<sequence length="670" mass="70936">MERTLSRRDFLVGAAAAGAALGIAGCTPQGGDVVAKTEDVKAPDTGGEAEGGKGGPGGPGGPGGAAADPTPFSGLTEDGRVRGYCGPGDWLGEAPVIAEDEIVETRDYDVVVLGGGHAGLMAACGAVDEGATVAVVEMQPWSSYVDEEGTSGTNLAGWYGEDIGHVNSQFLIDRGFGPYNTGEITAEFCKRAGGRVNPGLLRNYVQQSGPMFDRYKEIYDSYADERKKNDSAVYMKDTMVVIDGEPVADEGTFDMSNMFEYPLCNTQAAWSGANVEYPISCGGYKTWPCNAQFYGYQGNNIEYVHKYIVKHTQENGADWLFETTGIVLTQNENGDVTGLIAQGKDGYIQLNAAKGVVLAAGDFIGDPAMCWALLNEGMEWGERSGATADDWTQTGFRVGAAHKMGCWAGGMIEPSPRGWMGLGGGASGPWGTTPMLMINSEGKRFCNEGAIPQLTQVCLRQPHGLCTWVSDANWKKIVGAAPLDHGAPNFGMDDYMVQLEADMAKVELGNPEGTEVVGANLAERKMMKGTVFGANTLEELATLLGYEGDAAAEFLKSIEHYNELCKSSNGDTDFGKDAAYMVPIETPPFYGGKGQLSHSSSPMMVTLSGLVTDETQNVLTTDWKPIKGLYAAGNCLGGRYGFGYSTPMAGNSVGMAMTHGWLAGQTAAKL</sequence>
<evidence type="ECO:0000313" key="7">
    <source>
        <dbReference type="EMBL" id="KAB1651186.1"/>
    </source>
</evidence>
<keyword evidence="8" id="KW-1185">Reference proteome</keyword>
<dbReference type="PANTHER" id="PTHR43400:SF7">
    <property type="entry name" value="FAD-DEPENDENT OXIDOREDUCTASE 2 FAD BINDING DOMAIN-CONTAINING PROTEIN"/>
    <property type="match status" value="1"/>
</dbReference>
<proteinExistence type="predicted"/>
<dbReference type="InterPro" id="IPR019546">
    <property type="entry name" value="TAT_signal_bac_arc"/>
</dbReference>
<evidence type="ECO:0000313" key="8">
    <source>
        <dbReference type="Proteomes" id="UP000479639"/>
    </source>
</evidence>
<dbReference type="SUPFAM" id="SSF51905">
    <property type="entry name" value="FAD/NAD(P)-binding domain"/>
    <property type="match status" value="1"/>
</dbReference>
<dbReference type="EMBL" id="WAJS01000004">
    <property type="protein sequence ID" value="KAB1651186.1"/>
    <property type="molecule type" value="Genomic_DNA"/>
</dbReference>
<dbReference type="InterPro" id="IPR003953">
    <property type="entry name" value="FAD-dep_OxRdtase_2_FAD-bd"/>
</dbReference>